<evidence type="ECO:0000256" key="1">
    <source>
        <dbReference type="ARBA" id="ARBA00012552"/>
    </source>
</evidence>
<dbReference type="InterPro" id="IPR050079">
    <property type="entry name" value="DEAD_box_RNA_helicase"/>
</dbReference>
<dbReference type="Gene3D" id="3.40.50.300">
    <property type="entry name" value="P-loop containing nucleotide triphosphate hydrolases"/>
    <property type="match status" value="2"/>
</dbReference>
<evidence type="ECO:0000256" key="4">
    <source>
        <dbReference type="ARBA" id="ARBA00022806"/>
    </source>
</evidence>
<dbReference type="OrthoDB" id="10259843at2759"/>
<keyword evidence="14" id="KW-1185">Reference proteome</keyword>
<dbReference type="GO" id="GO:0003676">
    <property type="term" value="F:nucleic acid binding"/>
    <property type="evidence" value="ECO:0007669"/>
    <property type="project" value="InterPro"/>
</dbReference>
<dbReference type="EMBL" id="REGN01001369">
    <property type="protein sequence ID" value="RNA35145.1"/>
    <property type="molecule type" value="Genomic_DNA"/>
</dbReference>
<sequence length="610" mass="69307">MPKNVFNPEFSFDLSGEPAKSDQDAQIEHKIKLRRENYLKTKRSDDDESELSDAENQEITSKEDTVRVKSQSAKKLAKQNSDFFEELNKAELNSDLSSFEQMNISKPLIKALNQMGMSKPTDIQSAAIPTALMGKDICACAVTGSGKTLGFMLPTLERLLYKPKFPQVTRVLVLTPTRELAAQICKVTRDLSQFTSINTVLCAGGFDIKSQEASLRLGPDICIATPGRLIDHLHNTPCFNLETVEILILDEADRMLDECFAQQLKEVMRLCSKTHQTMLFSATMTDTVEELVRLSLKRPVRIFLNQNVDVTPLLKQEFVRLRDSSERSRETILAALVQRKFNDKCIVFVRTKSDCHRICLLLNLLDIQAGELHGSLSQTQRLEKLNEFKEDKINVLVATDLASRGLDIANVRTVINFSMPMTFKHYIHRVGRTARAKNSGRSISLVAEADRWLVKEIVKSSKEPVKCRVIPSDVVQFYRQKIDEARVKLEERLNEEKGEKMMEQMEKDLQRARSKIGGECAKANGAPKRSWLKGVDYKNGGLISENKKLKKSKVKEKKKEFAGDSDSDFDVDNDTTDYIDDKAEQKRGAKRNKTNDNILSKNFRKKIRKF</sequence>
<dbReference type="Proteomes" id="UP000276133">
    <property type="component" value="Unassembled WGS sequence"/>
</dbReference>
<feature type="short sequence motif" description="Q motif" evidence="6">
    <location>
        <begin position="97"/>
        <end position="125"/>
    </location>
</feature>
<evidence type="ECO:0000256" key="2">
    <source>
        <dbReference type="ARBA" id="ARBA00022741"/>
    </source>
</evidence>
<evidence type="ECO:0000256" key="5">
    <source>
        <dbReference type="ARBA" id="ARBA00022840"/>
    </source>
</evidence>
<evidence type="ECO:0000313" key="13">
    <source>
        <dbReference type="EMBL" id="RNA35145.1"/>
    </source>
</evidence>
<keyword evidence="5 7" id="KW-0067">ATP-binding</keyword>
<accession>A0A3M7SHH9</accession>
<dbReference type="SMART" id="SM00490">
    <property type="entry name" value="HELICc"/>
    <property type="match status" value="1"/>
</dbReference>
<dbReference type="InterPro" id="IPR001650">
    <property type="entry name" value="Helicase_C-like"/>
</dbReference>
<dbReference type="GO" id="GO:0016787">
    <property type="term" value="F:hydrolase activity"/>
    <property type="evidence" value="ECO:0007669"/>
    <property type="project" value="UniProtKB-KW"/>
</dbReference>
<feature type="domain" description="Helicase C-terminal" evidence="11">
    <location>
        <begin position="313"/>
        <end position="493"/>
    </location>
</feature>
<dbReference type="PROSITE" id="PS51192">
    <property type="entry name" value="HELICASE_ATP_BIND_1"/>
    <property type="match status" value="1"/>
</dbReference>
<dbReference type="InterPro" id="IPR014001">
    <property type="entry name" value="Helicase_ATP-bd"/>
</dbReference>
<feature type="domain" description="DEAD-box RNA helicase Q" evidence="12">
    <location>
        <begin position="97"/>
        <end position="125"/>
    </location>
</feature>
<dbReference type="PANTHER" id="PTHR47959">
    <property type="entry name" value="ATP-DEPENDENT RNA HELICASE RHLE-RELATED"/>
    <property type="match status" value="1"/>
</dbReference>
<dbReference type="PROSITE" id="PS51195">
    <property type="entry name" value="Q_MOTIF"/>
    <property type="match status" value="1"/>
</dbReference>
<dbReference type="PROSITE" id="PS00039">
    <property type="entry name" value="DEAD_ATP_HELICASE"/>
    <property type="match status" value="1"/>
</dbReference>
<evidence type="ECO:0000259" key="11">
    <source>
        <dbReference type="PROSITE" id="PS51194"/>
    </source>
</evidence>
<feature type="coiled-coil region" evidence="8">
    <location>
        <begin position="475"/>
        <end position="515"/>
    </location>
</feature>
<dbReference type="AlphaFoldDB" id="A0A3M7SHH9"/>
<evidence type="ECO:0000259" key="12">
    <source>
        <dbReference type="PROSITE" id="PS51195"/>
    </source>
</evidence>
<dbReference type="GO" id="GO:0005524">
    <property type="term" value="F:ATP binding"/>
    <property type="evidence" value="ECO:0007669"/>
    <property type="project" value="UniProtKB-KW"/>
</dbReference>
<dbReference type="Pfam" id="PF00270">
    <property type="entry name" value="DEAD"/>
    <property type="match status" value="1"/>
</dbReference>
<evidence type="ECO:0000256" key="3">
    <source>
        <dbReference type="ARBA" id="ARBA00022801"/>
    </source>
</evidence>
<feature type="domain" description="Helicase ATP-binding" evidence="10">
    <location>
        <begin position="128"/>
        <end position="302"/>
    </location>
</feature>
<keyword evidence="3 7" id="KW-0378">Hydrolase</keyword>
<dbReference type="PROSITE" id="PS51194">
    <property type="entry name" value="HELICASE_CTER"/>
    <property type="match status" value="1"/>
</dbReference>
<evidence type="ECO:0000256" key="9">
    <source>
        <dbReference type="SAM" id="MobiDB-lite"/>
    </source>
</evidence>
<feature type="compositionally biased region" description="Acidic residues" evidence="9">
    <location>
        <begin position="563"/>
        <end position="578"/>
    </location>
</feature>
<evidence type="ECO:0000259" key="10">
    <source>
        <dbReference type="PROSITE" id="PS51192"/>
    </source>
</evidence>
<dbReference type="CDD" id="cd17947">
    <property type="entry name" value="DEADc_DDX27"/>
    <property type="match status" value="1"/>
</dbReference>
<comment type="similarity">
    <text evidence="7">Belongs to the DEAD box helicase family.</text>
</comment>
<dbReference type="SMART" id="SM00487">
    <property type="entry name" value="DEXDc"/>
    <property type="match status" value="1"/>
</dbReference>
<feature type="compositionally biased region" description="Basic and acidic residues" evidence="9">
    <location>
        <begin position="19"/>
        <end position="45"/>
    </location>
</feature>
<keyword evidence="8" id="KW-0175">Coiled coil</keyword>
<dbReference type="PANTHER" id="PTHR47959:SF1">
    <property type="entry name" value="ATP-DEPENDENT RNA HELICASE DBPA"/>
    <property type="match status" value="1"/>
</dbReference>
<feature type="compositionally biased region" description="Acidic residues" evidence="9">
    <location>
        <begin position="46"/>
        <end position="56"/>
    </location>
</feature>
<evidence type="ECO:0000256" key="8">
    <source>
        <dbReference type="SAM" id="Coils"/>
    </source>
</evidence>
<dbReference type="InterPro" id="IPR027417">
    <property type="entry name" value="P-loop_NTPase"/>
</dbReference>
<evidence type="ECO:0000256" key="7">
    <source>
        <dbReference type="RuleBase" id="RU000492"/>
    </source>
</evidence>
<dbReference type="EC" id="3.6.4.13" evidence="1"/>
<comment type="caution">
    <text evidence="13">The sequence shown here is derived from an EMBL/GenBank/DDBJ whole genome shotgun (WGS) entry which is preliminary data.</text>
</comment>
<evidence type="ECO:0000313" key="14">
    <source>
        <dbReference type="Proteomes" id="UP000276133"/>
    </source>
</evidence>
<name>A0A3M7SHH9_BRAPC</name>
<feature type="region of interest" description="Disordered" evidence="9">
    <location>
        <begin position="549"/>
        <end position="601"/>
    </location>
</feature>
<keyword evidence="4 7" id="KW-0347">Helicase</keyword>
<keyword evidence="2 7" id="KW-0547">Nucleotide-binding</keyword>
<dbReference type="GO" id="GO:0003724">
    <property type="term" value="F:RNA helicase activity"/>
    <property type="evidence" value="ECO:0007669"/>
    <property type="project" value="UniProtKB-EC"/>
</dbReference>
<dbReference type="GO" id="GO:0005829">
    <property type="term" value="C:cytosol"/>
    <property type="evidence" value="ECO:0007669"/>
    <property type="project" value="TreeGrafter"/>
</dbReference>
<dbReference type="CDD" id="cd18787">
    <property type="entry name" value="SF2_C_DEAD"/>
    <property type="match status" value="1"/>
</dbReference>
<feature type="region of interest" description="Disordered" evidence="9">
    <location>
        <begin position="1"/>
        <end position="66"/>
    </location>
</feature>
<proteinExistence type="inferred from homology"/>
<gene>
    <name evidence="13" type="ORF">BpHYR1_040916</name>
</gene>
<protein>
    <recommendedName>
        <fullName evidence="1">RNA helicase</fullName>
        <ecNumber evidence="1">3.6.4.13</ecNumber>
    </recommendedName>
</protein>
<evidence type="ECO:0000256" key="6">
    <source>
        <dbReference type="PROSITE-ProRule" id="PRU00552"/>
    </source>
</evidence>
<dbReference type="STRING" id="10195.A0A3M7SHH9"/>
<reference evidence="13 14" key="1">
    <citation type="journal article" date="2018" name="Sci. Rep.">
        <title>Genomic signatures of local adaptation to the degree of environmental predictability in rotifers.</title>
        <authorList>
            <person name="Franch-Gras L."/>
            <person name="Hahn C."/>
            <person name="Garcia-Roger E.M."/>
            <person name="Carmona M.J."/>
            <person name="Serra M."/>
            <person name="Gomez A."/>
        </authorList>
    </citation>
    <scope>NUCLEOTIDE SEQUENCE [LARGE SCALE GENOMIC DNA]</scope>
    <source>
        <strain evidence="13">HYR1</strain>
    </source>
</reference>
<dbReference type="SUPFAM" id="SSF52540">
    <property type="entry name" value="P-loop containing nucleoside triphosphate hydrolases"/>
    <property type="match status" value="1"/>
</dbReference>
<dbReference type="InterPro" id="IPR000629">
    <property type="entry name" value="RNA-helicase_DEAD-box_CS"/>
</dbReference>
<dbReference type="InterPro" id="IPR014014">
    <property type="entry name" value="RNA_helicase_DEAD_Q_motif"/>
</dbReference>
<organism evidence="13 14">
    <name type="scientific">Brachionus plicatilis</name>
    <name type="common">Marine rotifer</name>
    <name type="synonym">Brachionus muelleri</name>
    <dbReference type="NCBI Taxonomy" id="10195"/>
    <lineage>
        <taxon>Eukaryota</taxon>
        <taxon>Metazoa</taxon>
        <taxon>Spiralia</taxon>
        <taxon>Gnathifera</taxon>
        <taxon>Rotifera</taxon>
        <taxon>Eurotatoria</taxon>
        <taxon>Monogononta</taxon>
        <taxon>Pseudotrocha</taxon>
        <taxon>Ploima</taxon>
        <taxon>Brachionidae</taxon>
        <taxon>Brachionus</taxon>
    </lineage>
</organism>
<dbReference type="Pfam" id="PF00271">
    <property type="entry name" value="Helicase_C"/>
    <property type="match status" value="1"/>
</dbReference>
<dbReference type="InterPro" id="IPR011545">
    <property type="entry name" value="DEAD/DEAH_box_helicase_dom"/>
</dbReference>